<protein>
    <submittedName>
        <fullName evidence="1">Uncharacterized protein</fullName>
    </submittedName>
</protein>
<sequence length="437" mass="48193">MKRHGQTCDESRNVSCDLARYNSIPNSFLSSFADLHDDGMSRMPRISNESSNLNVMLPAMFCAGTSHTVAASISNSLLQIEMDELRRPMMEDHKQFSVESGNRRLSGQNSRFHEEASPSFAATLKQHPSLAAADFKYEFATSHVHFNSHQQQNLQSSEEKVRSIAGKGIQSPMGKNGNGSMTTSEIMTNSPITIKSNLLRHRSSPASLFSDLTTDAAGIATRHTDQNGSQLSTQLVQSAENEDVVGYSEEAGLTSLSEAAELTVDIGGRCLDGDSISHEGSLMSILEGTSSIRKRARGLDGIQMNVSSPSDLQDGLAEHTTSLTRHMSLPVPLKPNDVPQGDNCLQDSVPCRLRAKRGCATHPRSIAERVRRTRISERMRKLQELVPNMDKQSNTADMLDEAVEYVKFLQRQVQELSQSRARCERLCQLKQNESQPS</sequence>
<comment type="caution">
    <text evidence="1">The sequence shown here is derived from an EMBL/GenBank/DDBJ whole genome shotgun (WGS) entry which is preliminary data.</text>
</comment>
<dbReference type="Proteomes" id="UP001162992">
    <property type="component" value="Chromosome 4"/>
</dbReference>
<evidence type="ECO:0000313" key="2">
    <source>
        <dbReference type="Proteomes" id="UP001162992"/>
    </source>
</evidence>
<organism evidence="1 2">
    <name type="scientific">Diphasiastrum complanatum</name>
    <name type="common">Issler's clubmoss</name>
    <name type="synonym">Lycopodium complanatum</name>
    <dbReference type="NCBI Taxonomy" id="34168"/>
    <lineage>
        <taxon>Eukaryota</taxon>
        <taxon>Viridiplantae</taxon>
        <taxon>Streptophyta</taxon>
        <taxon>Embryophyta</taxon>
        <taxon>Tracheophyta</taxon>
        <taxon>Lycopodiopsida</taxon>
        <taxon>Lycopodiales</taxon>
        <taxon>Lycopodiaceae</taxon>
        <taxon>Lycopodioideae</taxon>
        <taxon>Diphasiastrum</taxon>
    </lineage>
</organism>
<keyword evidence="2" id="KW-1185">Reference proteome</keyword>
<evidence type="ECO:0000313" key="1">
    <source>
        <dbReference type="EMBL" id="KAJ7560658.1"/>
    </source>
</evidence>
<accession>A0ACC2E2E7</accession>
<dbReference type="EMBL" id="CM055095">
    <property type="protein sequence ID" value="KAJ7560658.1"/>
    <property type="molecule type" value="Genomic_DNA"/>
</dbReference>
<proteinExistence type="predicted"/>
<gene>
    <name evidence="1" type="ORF">O6H91_04G139400</name>
</gene>
<name>A0ACC2E2E7_DIPCM</name>
<reference evidence="2" key="1">
    <citation type="journal article" date="2024" name="Proc. Natl. Acad. Sci. U.S.A.">
        <title>Extraordinary preservation of gene collinearity over three hundred million years revealed in homosporous lycophytes.</title>
        <authorList>
            <person name="Li C."/>
            <person name="Wickell D."/>
            <person name="Kuo L.Y."/>
            <person name="Chen X."/>
            <person name="Nie B."/>
            <person name="Liao X."/>
            <person name="Peng D."/>
            <person name="Ji J."/>
            <person name="Jenkins J."/>
            <person name="Williams M."/>
            <person name="Shu S."/>
            <person name="Plott C."/>
            <person name="Barry K."/>
            <person name="Rajasekar S."/>
            <person name="Grimwood J."/>
            <person name="Han X."/>
            <person name="Sun S."/>
            <person name="Hou Z."/>
            <person name="He W."/>
            <person name="Dai G."/>
            <person name="Sun C."/>
            <person name="Schmutz J."/>
            <person name="Leebens-Mack J.H."/>
            <person name="Li F.W."/>
            <person name="Wang L."/>
        </authorList>
    </citation>
    <scope>NUCLEOTIDE SEQUENCE [LARGE SCALE GENOMIC DNA]</scope>
    <source>
        <strain evidence="2">cv. PW_Plant_1</strain>
    </source>
</reference>